<keyword evidence="5 9" id="KW-0653">Protein transport</keyword>
<dbReference type="PANTHER" id="PTHR14083:SF0">
    <property type="entry name" value="YIP1D-INTERACTING FACTOR 1, ISOFORM C"/>
    <property type="match status" value="1"/>
</dbReference>
<evidence type="ECO:0000256" key="6">
    <source>
        <dbReference type="ARBA" id="ARBA00022989"/>
    </source>
</evidence>
<evidence type="ECO:0000256" key="3">
    <source>
        <dbReference type="ARBA" id="ARBA00022692"/>
    </source>
</evidence>
<reference evidence="11" key="1">
    <citation type="submission" date="2021-06" db="EMBL/GenBank/DDBJ databases">
        <authorList>
            <person name="Kallberg Y."/>
            <person name="Tangrot J."/>
            <person name="Rosling A."/>
        </authorList>
    </citation>
    <scope>NUCLEOTIDE SEQUENCE</scope>
    <source>
        <strain evidence="11">IA702</strain>
    </source>
</reference>
<evidence type="ECO:0000256" key="9">
    <source>
        <dbReference type="RuleBase" id="RU368073"/>
    </source>
</evidence>
<feature type="compositionally biased region" description="Pro residues" evidence="10">
    <location>
        <begin position="15"/>
        <end position="27"/>
    </location>
</feature>
<keyword evidence="2 9" id="KW-0813">Transport</keyword>
<feature type="compositionally biased region" description="Polar residues" evidence="10">
    <location>
        <begin position="46"/>
        <end position="63"/>
    </location>
</feature>
<dbReference type="PANTHER" id="PTHR14083">
    <property type="entry name" value="YIP1 INTERACTING FACTOR HOMOLOG YIF1 PROTEIN"/>
    <property type="match status" value="1"/>
</dbReference>
<gene>
    <name evidence="11" type="ORF">POCULU_LOCUS3854</name>
</gene>
<sequence length="379" mass="41958">MYQQQKFYPQQTAHSPPPLQHPIPTHPPIQMRDPPSGPPGSPSPPISTGYSMMGQPMSTQGNYQGNFQGWRLEGEAAQMSLQFGKTAVIAGSEYVEKNPWTRLVRRSEQNGQMEGYEPPREDINSPDLYIPTMALVTYVLLTGIVAGTEHKFHPEVLGMNATAAFLIVISELAFIKTGCYLLSITSESQFLDLMAYSGYKFIGSIATLLVSLVAPFWIVLVTFFYAAFANGFFLLRSLRYIVIPEATTTVKRKRRINFLFFIAALQVVLISLDGYKTSTTVANASATAASVSDDINGYMLHLVLKDDQSTSAQFTIISEEEAELSRSYDRSEDAFASRVPDLSDDTIEADETPNETSSALPSKFLSKDKRLVKKESLLS</sequence>
<evidence type="ECO:0000256" key="8">
    <source>
        <dbReference type="ARBA" id="ARBA00023136"/>
    </source>
</evidence>
<evidence type="ECO:0000256" key="7">
    <source>
        <dbReference type="ARBA" id="ARBA00023034"/>
    </source>
</evidence>
<dbReference type="GO" id="GO:0005789">
    <property type="term" value="C:endoplasmic reticulum membrane"/>
    <property type="evidence" value="ECO:0007669"/>
    <property type="project" value="UniProtKB-SubCell"/>
</dbReference>
<dbReference type="GO" id="GO:0005793">
    <property type="term" value="C:endoplasmic reticulum-Golgi intermediate compartment"/>
    <property type="evidence" value="ECO:0007669"/>
    <property type="project" value="UniProtKB-UniRule"/>
</dbReference>
<feature type="transmembrane region" description="Helical" evidence="9">
    <location>
        <begin position="190"/>
        <end position="210"/>
    </location>
</feature>
<comment type="caution">
    <text evidence="11">The sequence shown here is derived from an EMBL/GenBank/DDBJ whole genome shotgun (WGS) entry which is preliminary data.</text>
</comment>
<dbReference type="AlphaFoldDB" id="A0A9N9FDN1"/>
<dbReference type="GO" id="GO:0000139">
    <property type="term" value="C:Golgi membrane"/>
    <property type="evidence" value="ECO:0007669"/>
    <property type="project" value="UniProtKB-SubCell"/>
</dbReference>
<feature type="compositionally biased region" description="Acidic residues" evidence="10">
    <location>
        <begin position="342"/>
        <end position="353"/>
    </location>
</feature>
<evidence type="ECO:0000256" key="5">
    <source>
        <dbReference type="ARBA" id="ARBA00022927"/>
    </source>
</evidence>
<feature type="transmembrane region" description="Helical" evidence="9">
    <location>
        <begin position="128"/>
        <end position="147"/>
    </location>
</feature>
<feature type="transmembrane region" description="Helical" evidence="9">
    <location>
        <begin position="159"/>
        <end position="183"/>
    </location>
</feature>
<comment type="subcellular location">
    <subcellularLocation>
        <location evidence="9">Endoplasmic reticulum membrane</location>
        <topology evidence="9">Multi-pass membrane protein</topology>
    </subcellularLocation>
    <subcellularLocation>
        <location evidence="9">Golgi apparatus membrane</location>
        <topology evidence="9">Multi-pass membrane protein</topology>
    </subcellularLocation>
</comment>
<proteinExistence type="inferred from homology"/>
<dbReference type="GO" id="GO:0030134">
    <property type="term" value="C:COPII-coated ER to Golgi transport vesicle"/>
    <property type="evidence" value="ECO:0007669"/>
    <property type="project" value="TreeGrafter"/>
</dbReference>
<keyword evidence="6 9" id="KW-1133">Transmembrane helix</keyword>
<keyword evidence="7 9" id="KW-0333">Golgi apparatus</keyword>
<feature type="transmembrane region" description="Helical" evidence="9">
    <location>
        <begin position="216"/>
        <end position="235"/>
    </location>
</feature>
<comment type="function">
    <text evidence="9">Has a role in transport between endoplasmic reticulum and Golgi.</text>
</comment>
<name>A0A9N9FDN1_9GLOM</name>
<keyword evidence="8 9" id="KW-0472">Membrane</keyword>
<organism evidence="11 12">
    <name type="scientific">Paraglomus occultum</name>
    <dbReference type="NCBI Taxonomy" id="144539"/>
    <lineage>
        <taxon>Eukaryota</taxon>
        <taxon>Fungi</taxon>
        <taxon>Fungi incertae sedis</taxon>
        <taxon>Mucoromycota</taxon>
        <taxon>Glomeromycotina</taxon>
        <taxon>Glomeromycetes</taxon>
        <taxon>Paraglomerales</taxon>
        <taxon>Paraglomeraceae</taxon>
        <taxon>Paraglomus</taxon>
    </lineage>
</organism>
<evidence type="ECO:0000313" key="11">
    <source>
        <dbReference type="EMBL" id="CAG8526711.1"/>
    </source>
</evidence>
<feature type="region of interest" description="Disordered" evidence="10">
    <location>
        <begin position="1"/>
        <end position="63"/>
    </location>
</feature>
<dbReference type="EMBL" id="CAJVPJ010000458">
    <property type="protein sequence ID" value="CAG8526711.1"/>
    <property type="molecule type" value="Genomic_DNA"/>
</dbReference>
<dbReference type="InterPro" id="IPR005578">
    <property type="entry name" value="Yif1_fam"/>
</dbReference>
<dbReference type="Pfam" id="PF03878">
    <property type="entry name" value="YIF1"/>
    <property type="match status" value="1"/>
</dbReference>
<protein>
    <recommendedName>
        <fullName evidence="9">Protein YIF1</fullName>
    </recommendedName>
</protein>
<evidence type="ECO:0000256" key="4">
    <source>
        <dbReference type="ARBA" id="ARBA00022824"/>
    </source>
</evidence>
<feature type="compositionally biased region" description="Pro residues" evidence="10">
    <location>
        <begin position="35"/>
        <end position="45"/>
    </location>
</feature>
<feature type="region of interest" description="Disordered" evidence="10">
    <location>
        <begin position="328"/>
        <end position="362"/>
    </location>
</feature>
<dbReference type="GO" id="GO:0015031">
    <property type="term" value="P:protein transport"/>
    <property type="evidence" value="ECO:0007669"/>
    <property type="project" value="UniProtKB-KW"/>
</dbReference>
<evidence type="ECO:0000313" key="12">
    <source>
        <dbReference type="Proteomes" id="UP000789572"/>
    </source>
</evidence>
<accession>A0A9N9FDN1</accession>
<keyword evidence="12" id="KW-1185">Reference proteome</keyword>
<evidence type="ECO:0000256" key="10">
    <source>
        <dbReference type="SAM" id="MobiDB-lite"/>
    </source>
</evidence>
<dbReference type="Proteomes" id="UP000789572">
    <property type="component" value="Unassembled WGS sequence"/>
</dbReference>
<dbReference type="GO" id="GO:0006888">
    <property type="term" value="P:endoplasmic reticulum to Golgi vesicle-mediated transport"/>
    <property type="evidence" value="ECO:0007669"/>
    <property type="project" value="UniProtKB-UniRule"/>
</dbReference>
<comment type="similarity">
    <text evidence="1 9">Belongs to the YIF1 family.</text>
</comment>
<feature type="transmembrane region" description="Helical" evidence="9">
    <location>
        <begin position="256"/>
        <end position="275"/>
    </location>
</feature>
<evidence type="ECO:0000256" key="2">
    <source>
        <dbReference type="ARBA" id="ARBA00022448"/>
    </source>
</evidence>
<keyword evidence="3 9" id="KW-0812">Transmembrane</keyword>
<feature type="compositionally biased region" description="Polar residues" evidence="10">
    <location>
        <begin position="1"/>
        <end position="14"/>
    </location>
</feature>
<evidence type="ECO:0000256" key="1">
    <source>
        <dbReference type="ARBA" id="ARBA00009727"/>
    </source>
</evidence>
<keyword evidence="4 9" id="KW-0256">Endoplasmic reticulum</keyword>
<dbReference type="OrthoDB" id="337750at2759"/>